<feature type="region of interest" description="Disordered" evidence="1">
    <location>
        <begin position="1"/>
        <end position="358"/>
    </location>
</feature>
<feature type="compositionally biased region" description="Acidic residues" evidence="1">
    <location>
        <begin position="786"/>
        <end position="795"/>
    </location>
</feature>
<dbReference type="SMART" id="SM00325">
    <property type="entry name" value="RhoGEF"/>
    <property type="match status" value="1"/>
</dbReference>
<feature type="compositionally biased region" description="Polar residues" evidence="1">
    <location>
        <begin position="151"/>
        <end position="181"/>
    </location>
</feature>
<feature type="compositionally biased region" description="Basic and acidic residues" evidence="1">
    <location>
        <begin position="420"/>
        <end position="431"/>
    </location>
</feature>
<feature type="region of interest" description="Disordered" evidence="1">
    <location>
        <begin position="1061"/>
        <end position="1170"/>
    </location>
</feature>
<dbReference type="PROSITE" id="PS50010">
    <property type="entry name" value="DH_2"/>
    <property type="match status" value="1"/>
</dbReference>
<feature type="compositionally biased region" description="Low complexity" evidence="1">
    <location>
        <begin position="271"/>
        <end position="284"/>
    </location>
</feature>
<feature type="compositionally biased region" description="Acidic residues" evidence="1">
    <location>
        <begin position="758"/>
        <end position="773"/>
    </location>
</feature>
<dbReference type="SUPFAM" id="SSF48065">
    <property type="entry name" value="DBL homology domain (DH-domain)"/>
    <property type="match status" value="1"/>
</dbReference>
<feature type="region of interest" description="Disordered" evidence="1">
    <location>
        <begin position="748"/>
        <end position="801"/>
    </location>
</feature>
<dbReference type="EMBL" id="JARKIE010000148">
    <property type="protein sequence ID" value="KAJ7675488.1"/>
    <property type="molecule type" value="Genomic_DNA"/>
</dbReference>
<dbReference type="Pfam" id="PF00621">
    <property type="entry name" value="RhoGEF"/>
    <property type="match status" value="1"/>
</dbReference>
<feature type="compositionally biased region" description="Polar residues" evidence="1">
    <location>
        <begin position="48"/>
        <end position="62"/>
    </location>
</feature>
<feature type="compositionally biased region" description="Basic and acidic residues" evidence="1">
    <location>
        <begin position="465"/>
        <end position="480"/>
    </location>
</feature>
<feature type="compositionally biased region" description="Basic and acidic residues" evidence="1">
    <location>
        <begin position="599"/>
        <end position="618"/>
    </location>
</feature>
<dbReference type="InterPro" id="IPR000219">
    <property type="entry name" value="DH_dom"/>
</dbReference>
<evidence type="ECO:0000313" key="4">
    <source>
        <dbReference type="Proteomes" id="UP001221757"/>
    </source>
</evidence>
<dbReference type="PANTHER" id="PTHR12673:SF159">
    <property type="entry name" value="LD03170P"/>
    <property type="match status" value="1"/>
</dbReference>
<dbReference type="InterPro" id="IPR035899">
    <property type="entry name" value="DBL_dom_sf"/>
</dbReference>
<feature type="compositionally biased region" description="Basic and acidic residues" evidence="1">
    <location>
        <begin position="327"/>
        <end position="340"/>
    </location>
</feature>
<dbReference type="Proteomes" id="UP001221757">
    <property type="component" value="Unassembled WGS sequence"/>
</dbReference>
<dbReference type="AlphaFoldDB" id="A0AAD7D6A5"/>
<dbReference type="GO" id="GO:0005085">
    <property type="term" value="F:guanyl-nucleotide exchange factor activity"/>
    <property type="evidence" value="ECO:0007669"/>
    <property type="project" value="InterPro"/>
</dbReference>
<dbReference type="Gene3D" id="1.20.900.10">
    <property type="entry name" value="Dbl homology (DH) domain"/>
    <property type="match status" value="1"/>
</dbReference>
<feature type="region of interest" description="Disordered" evidence="1">
    <location>
        <begin position="415"/>
        <end position="618"/>
    </location>
</feature>
<name>A0AAD7D6A5_MYCRO</name>
<sequence>MPLVRVPTSSRSTSRSPLPPSPRPPNFLPPSHYAEAGGITPRPPARNDSLTSSSDPQYQTQLESRRNSAFMPISSNSDSSFEFGAAASKPVENKRFSIHGGPKGGKSGSSAYQSTPSPRSKRESHMTNLPLVEAQLLPSLRDTIDRMTKAPSRTTASPSSNDSEPSVGSPQYTQSPRTYQPQPSPLPDESAHCLSPPPKPLKSALRAPTPKLQLKSPRPPTPTAVAATTLARGSGPSASKSNNAGAPIPPTPLRSRPRSRTDPGAPPHAQTTSKPPTTPIPTSDPRSDPKGPSSIPRPRALPGLRSASSTPRPRQNETAGDDSASDLELRYELAARDRRSLRVVNGAMSSESDSEGEARAGVGLGLGLAAPYTSRSFASKLRARFTGGNTGAADEAERRRKELLGLVKGLDRLGSQLQGEAEHGHDSEHEYGVVVSGSGRVDFGAAGSQDPPRVMVSSSSGSDGGLDRDLAYPRRDRNDRPTSLWKRSRSLSPAPPPPPPKEGQFQERGTKSPSRSPVIRQPPRPASQAADRADLMPDALRRHSVYHQPVPSRPLSPAYSPPALETQIDDEEHTILTRSPESVYDEPEDDEPRMPDPPAAHEHLRAHDPWQARQRHSEDLANSDTVVLALHSRMAAARDRAALGIPPSASDVGDGGRERMSYMDSGSSLARVGMAWETGGGGGGRGAGDLSFGAERLFRTLSGRAGEGAGERERERDTWGGDREYAFGQGDILKGRAMDPERPVSLVFSQSSSASSVYDEEYEDVPGPEDTEEPWPSGEVFRGEEDIGEEEEESPLDQPAEDAWRRTLSPATCTAVVDRYGPLEIHRQEAIHALCVTEESFIARLTNTRNLFILPLRLQDSKQYISGVPAEIARLFDWFEDILNLHMQLLSALRCVQDAQHPVIERVAEAIRGSFVKRLEVYQPYLARLVNVAAAIARHTDDRTSDFGEFVRIQEGARECGGWSLESLLVDPVSRLGRYPAIFRKLHEYTPKAHADYVPTFALLHSTEMVIKVMTEVKIREDEYDLMKSMAQRIKGLPPSVPLARRGRRLLFQGQLLRVQTDHQHHEESAVVDDRRKSRVDPPKRSSHLVHAIHEWDQRRERSGSIKSNGSASTAASFNSYATGSSAASSEPPLTPSSPRFSSRPSTKAAWPSTPQESPSPHRSGSADAQPGDMQLVQVFVFTDFVIVASVCKSRYDGSEEWALLDHIGIAKVLGVSELSGENSNMPPLLELDVLPVDIKTLVVSDSASLEILHLRVPPSSSQEIFTRLGLLLSDNLQS</sequence>
<reference evidence="3" key="1">
    <citation type="submission" date="2023-03" db="EMBL/GenBank/DDBJ databases">
        <title>Massive genome expansion in bonnet fungi (Mycena s.s.) driven by repeated elements and novel gene families across ecological guilds.</title>
        <authorList>
            <consortium name="Lawrence Berkeley National Laboratory"/>
            <person name="Harder C.B."/>
            <person name="Miyauchi S."/>
            <person name="Viragh M."/>
            <person name="Kuo A."/>
            <person name="Thoen E."/>
            <person name="Andreopoulos B."/>
            <person name="Lu D."/>
            <person name="Skrede I."/>
            <person name="Drula E."/>
            <person name="Henrissat B."/>
            <person name="Morin E."/>
            <person name="Kohler A."/>
            <person name="Barry K."/>
            <person name="LaButti K."/>
            <person name="Morin E."/>
            <person name="Salamov A."/>
            <person name="Lipzen A."/>
            <person name="Mereny Z."/>
            <person name="Hegedus B."/>
            <person name="Baldrian P."/>
            <person name="Stursova M."/>
            <person name="Weitz H."/>
            <person name="Taylor A."/>
            <person name="Grigoriev I.V."/>
            <person name="Nagy L.G."/>
            <person name="Martin F."/>
            <person name="Kauserud H."/>
        </authorList>
    </citation>
    <scope>NUCLEOTIDE SEQUENCE</scope>
    <source>
        <strain evidence="3">CBHHK067</strain>
    </source>
</reference>
<feature type="compositionally biased region" description="Basic and acidic residues" evidence="1">
    <location>
        <begin position="531"/>
        <end position="541"/>
    </location>
</feature>
<protein>
    <recommendedName>
        <fullName evidence="2">DH domain-containing protein</fullName>
    </recommendedName>
</protein>
<comment type="caution">
    <text evidence="3">The sequence shown here is derived from an EMBL/GenBank/DDBJ whole genome shotgun (WGS) entry which is preliminary data.</text>
</comment>
<feature type="compositionally biased region" description="Polar residues" evidence="1">
    <location>
        <begin position="1153"/>
        <end position="1163"/>
    </location>
</feature>
<feature type="compositionally biased region" description="Basic and acidic residues" evidence="1">
    <location>
        <begin position="1061"/>
        <end position="1084"/>
    </location>
</feature>
<evidence type="ECO:0000313" key="3">
    <source>
        <dbReference type="EMBL" id="KAJ7675488.1"/>
    </source>
</evidence>
<feature type="compositionally biased region" description="Basic and acidic residues" evidence="1">
    <location>
        <begin position="709"/>
        <end position="723"/>
    </location>
</feature>
<gene>
    <name evidence="3" type="ORF">B0H17DRAFT_1207673</name>
</gene>
<accession>A0AAD7D6A5</accession>
<dbReference type="InterPro" id="IPR051092">
    <property type="entry name" value="FYVE_RhoGEF_PH"/>
</dbReference>
<dbReference type="PANTHER" id="PTHR12673">
    <property type="entry name" value="FACIOGENITAL DYSPLASIA PROTEIN"/>
    <property type="match status" value="1"/>
</dbReference>
<dbReference type="GO" id="GO:0005737">
    <property type="term" value="C:cytoplasm"/>
    <property type="evidence" value="ECO:0007669"/>
    <property type="project" value="TreeGrafter"/>
</dbReference>
<feature type="region of interest" description="Disordered" evidence="1">
    <location>
        <begin position="703"/>
        <end position="723"/>
    </location>
</feature>
<feature type="compositionally biased region" description="Low complexity" evidence="1">
    <location>
        <begin position="748"/>
        <end position="757"/>
    </location>
</feature>
<feature type="compositionally biased region" description="Low complexity" evidence="1">
    <location>
        <begin position="1137"/>
        <end position="1147"/>
    </location>
</feature>
<evidence type="ECO:0000256" key="1">
    <source>
        <dbReference type="SAM" id="MobiDB-lite"/>
    </source>
</evidence>
<organism evidence="3 4">
    <name type="scientific">Mycena rosella</name>
    <name type="common">Pink bonnet</name>
    <name type="synonym">Agaricus rosellus</name>
    <dbReference type="NCBI Taxonomy" id="1033263"/>
    <lineage>
        <taxon>Eukaryota</taxon>
        <taxon>Fungi</taxon>
        <taxon>Dikarya</taxon>
        <taxon>Basidiomycota</taxon>
        <taxon>Agaricomycotina</taxon>
        <taxon>Agaricomycetes</taxon>
        <taxon>Agaricomycetidae</taxon>
        <taxon>Agaricales</taxon>
        <taxon>Marasmiineae</taxon>
        <taxon>Mycenaceae</taxon>
        <taxon>Mycena</taxon>
    </lineage>
</organism>
<feature type="compositionally biased region" description="Polar residues" evidence="1">
    <location>
        <begin position="306"/>
        <end position="318"/>
    </location>
</feature>
<feature type="domain" description="DH" evidence="2">
    <location>
        <begin position="826"/>
        <end position="1017"/>
    </location>
</feature>
<feature type="compositionally biased region" description="Polar residues" evidence="1">
    <location>
        <begin position="1105"/>
        <end position="1129"/>
    </location>
</feature>
<proteinExistence type="predicted"/>
<feature type="compositionally biased region" description="Pro residues" evidence="1">
    <location>
        <begin position="17"/>
        <end position="28"/>
    </location>
</feature>
<evidence type="ECO:0000259" key="2">
    <source>
        <dbReference type="PROSITE" id="PS50010"/>
    </source>
</evidence>
<feature type="compositionally biased region" description="Basic and acidic residues" evidence="1">
    <location>
        <begin position="1092"/>
        <end position="1104"/>
    </location>
</feature>
<feature type="compositionally biased region" description="Low complexity" evidence="1">
    <location>
        <begin position="7"/>
        <end position="16"/>
    </location>
</feature>
<keyword evidence="4" id="KW-1185">Reference proteome</keyword>